<reference evidence="2" key="1">
    <citation type="submission" date="2005-09" db="EMBL/GenBank/DDBJ databases">
        <authorList>
            <person name="Mural R.J."/>
            <person name="Li P.W."/>
            <person name="Adams M.D."/>
            <person name="Amanatides P.G."/>
            <person name="Baden-Tillson H."/>
            <person name="Barnstead M."/>
            <person name="Chin S.H."/>
            <person name="Dew I."/>
            <person name="Evans C.A."/>
            <person name="Ferriera S."/>
            <person name="Flanigan M."/>
            <person name="Fosler C."/>
            <person name="Glodek A."/>
            <person name="Gu Z."/>
            <person name="Holt R.A."/>
            <person name="Jennings D."/>
            <person name="Kraft C.L."/>
            <person name="Lu F."/>
            <person name="Nguyen T."/>
            <person name="Nusskern D.R."/>
            <person name="Pfannkoch C.M."/>
            <person name="Sitter C."/>
            <person name="Sutton G.G."/>
            <person name="Venter J.C."/>
            <person name="Wang Z."/>
            <person name="Woodage T."/>
            <person name="Zheng X.H."/>
            <person name="Zhong F."/>
        </authorList>
    </citation>
    <scope>NUCLEOTIDE SEQUENCE [LARGE SCALE GENOMIC DNA]</scope>
    <source>
        <strain>BN</strain>
        <strain evidence="2">Sprague-Dawley</strain>
    </source>
</reference>
<dbReference type="Proteomes" id="UP000234681">
    <property type="component" value="Chromosome 17"/>
</dbReference>
<gene>
    <name evidence="1" type="ORF">rCG_45299</name>
</gene>
<accession>A6K9B4</accession>
<sequence length="26" mass="3054">MVFFTLSCFGDSLWNAVGRTQFSRFH</sequence>
<evidence type="ECO:0000313" key="2">
    <source>
        <dbReference type="Proteomes" id="UP000234681"/>
    </source>
</evidence>
<protein>
    <submittedName>
        <fullName evidence="1">RCG45299</fullName>
    </submittedName>
</protein>
<evidence type="ECO:0000313" key="1">
    <source>
        <dbReference type="EMBL" id="EDL87407.1"/>
    </source>
</evidence>
<name>A6K9B4_RAT</name>
<dbReference type="EMBL" id="CH474030">
    <property type="protein sequence ID" value="EDL87407.1"/>
    <property type="molecule type" value="Genomic_DNA"/>
</dbReference>
<dbReference type="AlphaFoldDB" id="A6K9B4"/>
<proteinExistence type="predicted"/>
<organism evidence="1 2">
    <name type="scientific">Rattus norvegicus</name>
    <name type="common">Rat</name>
    <dbReference type="NCBI Taxonomy" id="10116"/>
    <lineage>
        <taxon>Eukaryota</taxon>
        <taxon>Metazoa</taxon>
        <taxon>Chordata</taxon>
        <taxon>Craniata</taxon>
        <taxon>Vertebrata</taxon>
        <taxon>Euteleostomi</taxon>
        <taxon>Mammalia</taxon>
        <taxon>Eutheria</taxon>
        <taxon>Euarchontoglires</taxon>
        <taxon>Glires</taxon>
        <taxon>Rodentia</taxon>
        <taxon>Myomorpha</taxon>
        <taxon>Muroidea</taxon>
        <taxon>Muridae</taxon>
        <taxon>Murinae</taxon>
        <taxon>Rattus</taxon>
    </lineage>
</organism>